<gene>
    <name evidence="2" type="ORF">BRAPAZ1V2_A08P15670.2</name>
</gene>
<dbReference type="Gramene" id="A08p15670.2_BraZ1">
    <property type="protein sequence ID" value="A08p15670.2_BraZ1.CDS.1"/>
    <property type="gene ID" value="A08g15670.2_BraZ1"/>
</dbReference>
<keyword evidence="1" id="KW-0472">Membrane</keyword>
<feature type="transmembrane region" description="Helical" evidence="1">
    <location>
        <begin position="34"/>
        <end position="59"/>
    </location>
</feature>
<dbReference type="AlphaFoldDB" id="A0A8D9HEF1"/>
<name>A0A8D9HEF1_BRACM</name>
<protein>
    <submittedName>
        <fullName evidence="2">Uncharacterized protein</fullName>
    </submittedName>
</protein>
<dbReference type="EMBL" id="LS974624">
    <property type="protein sequence ID" value="CAG7897901.1"/>
    <property type="molecule type" value="Genomic_DNA"/>
</dbReference>
<keyword evidence="1" id="KW-1133">Transmembrane helix</keyword>
<reference evidence="2 3" key="1">
    <citation type="submission" date="2021-07" db="EMBL/GenBank/DDBJ databases">
        <authorList>
            <consortium name="Genoscope - CEA"/>
            <person name="William W."/>
        </authorList>
    </citation>
    <scope>NUCLEOTIDE SEQUENCE [LARGE SCALE GENOMIC DNA]</scope>
</reference>
<organism evidence="2 3">
    <name type="scientific">Brassica campestris</name>
    <name type="common">Field mustard</name>
    <dbReference type="NCBI Taxonomy" id="3711"/>
    <lineage>
        <taxon>Eukaryota</taxon>
        <taxon>Viridiplantae</taxon>
        <taxon>Streptophyta</taxon>
        <taxon>Embryophyta</taxon>
        <taxon>Tracheophyta</taxon>
        <taxon>Spermatophyta</taxon>
        <taxon>Magnoliopsida</taxon>
        <taxon>eudicotyledons</taxon>
        <taxon>Gunneridae</taxon>
        <taxon>Pentapetalae</taxon>
        <taxon>rosids</taxon>
        <taxon>malvids</taxon>
        <taxon>Brassicales</taxon>
        <taxon>Brassicaceae</taxon>
        <taxon>Brassiceae</taxon>
        <taxon>Brassica</taxon>
    </lineage>
</organism>
<dbReference type="Proteomes" id="UP000694005">
    <property type="component" value="Chromosome A08"/>
</dbReference>
<keyword evidence="1" id="KW-0812">Transmembrane</keyword>
<proteinExistence type="predicted"/>
<evidence type="ECO:0000256" key="1">
    <source>
        <dbReference type="SAM" id="Phobius"/>
    </source>
</evidence>
<accession>A0A8D9HEF1</accession>
<sequence>MIFENSSLCCVSKGALSLFSLYFRDLVHVQGFSFIFWSWPLVSASIFLSKTFVFSFLLACRVD</sequence>
<evidence type="ECO:0000313" key="2">
    <source>
        <dbReference type="EMBL" id="CAG7897901.1"/>
    </source>
</evidence>
<evidence type="ECO:0000313" key="3">
    <source>
        <dbReference type="Proteomes" id="UP000694005"/>
    </source>
</evidence>